<feature type="signal peptide" evidence="6">
    <location>
        <begin position="1"/>
        <end position="28"/>
    </location>
</feature>
<dbReference type="Gene3D" id="2.40.240.50">
    <property type="entry name" value="Barwin-like endoglucanases"/>
    <property type="match status" value="1"/>
</dbReference>
<feature type="domain" description="Lytic transglycosylase MltA" evidence="7">
    <location>
        <begin position="129"/>
        <end position="286"/>
    </location>
</feature>
<dbReference type="RefSeq" id="WP_269310175.1">
    <property type="nucleotide sequence ID" value="NZ_CP098242.1"/>
</dbReference>
<dbReference type="InterPro" id="IPR005300">
    <property type="entry name" value="MltA_B"/>
</dbReference>
<dbReference type="PIRSF" id="PIRSF019422">
    <property type="entry name" value="MltA"/>
    <property type="match status" value="1"/>
</dbReference>
<organism evidence="8 9">
    <name type="scientific">Oxalobacter vibrioformis</name>
    <dbReference type="NCBI Taxonomy" id="933080"/>
    <lineage>
        <taxon>Bacteria</taxon>
        <taxon>Pseudomonadati</taxon>
        <taxon>Pseudomonadota</taxon>
        <taxon>Betaproteobacteria</taxon>
        <taxon>Burkholderiales</taxon>
        <taxon>Oxalobacteraceae</taxon>
        <taxon>Oxalobacter</taxon>
    </lineage>
</organism>
<gene>
    <name evidence="8" type="ORF">NB640_05375</name>
</gene>
<feature type="chain" id="PRO_5038681860" description="peptidoglycan lytic exotransglycosylase" evidence="6">
    <location>
        <begin position="29"/>
        <end position="394"/>
    </location>
</feature>
<dbReference type="GO" id="GO:0004553">
    <property type="term" value="F:hydrolase activity, hydrolyzing O-glycosyl compounds"/>
    <property type="evidence" value="ECO:0007669"/>
    <property type="project" value="InterPro"/>
</dbReference>
<evidence type="ECO:0000313" key="8">
    <source>
        <dbReference type="EMBL" id="WAW11064.1"/>
    </source>
</evidence>
<name>A0A9E9M0R7_9BURK</name>
<dbReference type="Pfam" id="PF06725">
    <property type="entry name" value="3D"/>
    <property type="match status" value="1"/>
</dbReference>
<proteinExistence type="predicted"/>
<keyword evidence="4" id="KW-0961">Cell wall biogenesis/degradation</keyword>
<evidence type="ECO:0000259" key="7">
    <source>
        <dbReference type="SMART" id="SM00925"/>
    </source>
</evidence>
<dbReference type="PANTHER" id="PTHR30124">
    <property type="entry name" value="MEMBRANE-BOUND LYTIC MUREIN TRANSGLYCOSYLASE A"/>
    <property type="match status" value="1"/>
</dbReference>
<dbReference type="GO" id="GO:0019867">
    <property type="term" value="C:outer membrane"/>
    <property type="evidence" value="ECO:0007669"/>
    <property type="project" value="InterPro"/>
</dbReference>
<dbReference type="KEGG" id="ovb:NB640_05375"/>
<keyword evidence="9" id="KW-1185">Reference proteome</keyword>
<dbReference type="Proteomes" id="UP001156215">
    <property type="component" value="Chromosome"/>
</dbReference>
<dbReference type="CDD" id="cd14668">
    <property type="entry name" value="mlta_B"/>
    <property type="match status" value="1"/>
</dbReference>
<evidence type="ECO:0000256" key="6">
    <source>
        <dbReference type="SAM" id="SignalP"/>
    </source>
</evidence>
<evidence type="ECO:0000256" key="2">
    <source>
        <dbReference type="ARBA" id="ARBA00012587"/>
    </source>
</evidence>
<keyword evidence="3" id="KW-0456">Lyase</keyword>
<dbReference type="Gene3D" id="2.40.40.10">
    <property type="entry name" value="RlpA-like domain"/>
    <property type="match status" value="1"/>
</dbReference>
<dbReference type="Pfam" id="PF03562">
    <property type="entry name" value="MltA"/>
    <property type="match status" value="1"/>
</dbReference>
<evidence type="ECO:0000256" key="4">
    <source>
        <dbReference type="ARBA" id="ARBA00023316"/>
    </source>
</evidence>
<evidence type="ECO:0000256" key="5">
    <source>
        <dbReference type="ARBA" id="ARBA00030918"/>
    </source>
</evidence>
<accession>A0A9E9M0R7</accession>
<dbReference type="PROSITE" id="PS51257">
    <property type="entry name" value="PROKAR_LIPOPROTEIN"/>
    <property type="match status" value="1"/>
</dbReference>
<dbReference type="SMART" id="SM00925">
    <property type="entry name" value="MltA"/>
    <property type="match status" value="1"/>
</dbReference>
<evidence type="ECO:0000256" key="1">
    <source>
        <dbReference type="ARBA" id="ARBA00001420"/>
    </source>
</evidence>
<dbReference type="InterPro" id="IPR026044">
    <property type="entry name" value="MltA"/>
</dbReference>
<sequence>MRHYSFCFSGLLVSLVLLLSACTTTTDAPSTTPVEPSEQPVRELRRMDFSALPGWDKDKVTQAWPAFVNSCRVLKKRAEWKETCGMAETVNAEEEGLIRAFFEASLEPWQIVLSNGNDTGMTTGYYEPLLYGSRTKTAQYQTPLYGVPADLVVVDLAASYPQLKGLRLRGRLDGRRLVPYPTRGEIRESGHLSGKEIVWINDPVDAFFLQVQGSGRVYIAETGETIRVAYADQNGHPYRSIGRYLVDRGEMKLEEASAQRIKKWLSENPARFNEVLDANPSYVFFREEKLENPGTGPKGALGVPLTGGRSVAVDPRHIPLGIPLFVDTTEPNSDIPLQRMVMAQDTGGAIKGVLRLDYFWGFGSEAGEMAGKMKQPVRIWMLLPKDAQEKSPSF</sequence>
<dbReference type="InterPro" id="IPR036908">
    <property type="entry name" value="RlpA-like_sf"/>
</dbReference>
<dbReference type="InterPro" id="IPR010611">
    <property type="entry name" value="3D_dom"/>
</dbReference>
<protein>
    <recommendedName>
        <fullName evidence="2">peptidoglycan lytic exotransglycosylase</fullName>
        <ecNumber evidence="2">4.2.2.n1</ecNumber>
    </recommendedName>
    <alternativeName>
        <fullName evidence="5">Murein hydrolase A</fullName>
    </alternativeName>
</protein>
<comment type="catalytic activity">
    <reaction evidence="1">
        <text>Exolytic cleavage of the (1-&gt;4)-beta-glycosidic linkage between N-acetylmuramic acid (MurNAc) and N-acetylglucosamine (GlcNAc) residues in peptidoglycan, from either the reducing or the non-reducing ends of the peptidoglycan chains, with concomitant formation of a 1,6-anhydrobond in the MurNAc residue.</text>
        <dbReference type="EC" id="4.2.2.n1"/>
    </reaction>
</comment>
<evidence type="ECO:0000256" key="3">
    <source>
        <dbReference type="ARBA" id="ARBA00023239"/>
    </source>
</evidence>
<dbReference type="EMBL" id="CP098242">
    <property type="protein sequence ID" value="WAW11064.1"/>
    <property type="molecule type" value="Genomic_DNA"/>
</dbReference>
<evidence type="ECO:0000313" key="9">
    <source>
        <dbReference type="Proteomes" id="UP001156215"/>
    </source>
</evidence>
<keyword evidence="6" id="KW-0732">Signal</keyword>
<dbReference type="CDD" id="cd14485">
    <property type="entry name" value="mltA_like_LT_A"/>
    <property type="match status" value="1"/>
</dbReference>
<dbReference type="GO" id="GO:0009254">
    <property type="term" value="P:peptidoglycan turnover"/>
    <property type="evidence" value="ECO:0007669"/>
    <property type="project" value="InterPro"/>
</dbReference>
<dbReference type="GO" id="GO:0071555">
    <property type="term" value="P:cell wall organization"/>
    <property type="evidence" value="ECO:0007669"/>
    <property type="project" value="UniProtKB-KW"/>
</dbReference>
<dbReference type="GO" id="GO:0008933">
    <property type="term" value="F:peptidoglycan lytic transglycosylase activity"/>
    <property type="evidence" value="ECO:0007669"/>
    <property type="project" value="TreeGrafter"/>
</dbReference>
<dbReference type="EC" id="4.2.2.n1" evidence="2"/>
<dbReference type="GO" id="GO:0009253">
    <property type="term" value="P:peptidoglycan catabolic process"/>
    <property type="evidence" value="ECO:0007669"/>
    <property type="project" value="TreeGrafter"/>
</dbReference>
<dbReference type="SUPFAM" id="SSF50685">
    <property type="entry name" value="Barwin-like endoglucanases"/>
    <property type="match status" value="1"/>
</dbReference>
<dbReference type="AlphaFoldDB" id="A0A9E9M0R7"/>
<dbReference type="PANTHER" id="PTHR30124:SF0">
    <property type="entry name" value="MEMBRANE-BOUND LYTIC MUREIN TRANSGLYCOSYLASE A"/>
    <property type="match status" value="1"/>
</dbReference>
<reference evidence="8" key="1">
    <citation type="journal article" date="2022" name="Front. Microbiol.">
        <title>New perspectives on an old grouping: The genomic and phenotypic variability of Oxalobacter formigenes and the implications for calcium oxalate stone prevention.</title>
        <authorList>
            <person name="Chmiel J.A."/>
            <person name="Carr C."/>
            <person name="Stuivenberg G.A."/>
            <person name="Venema R."/>
            <person name="Chanyi R.M."/>
            <person name="Al K.F."/>
            <person name="Giguere D."/>
            <person name="Say H."/>
            <person name="Akouris P.P."/>
            <person name="Dominguez Romero S.A."/>
            <person name="Kwong A."/>
            <person name="Tai V."/>
            <person name="Koval S.F."/>
            <person name="Razvi H."/>
            <person name="Bjazevic J."/>
            <person name="Burton J.P."/>
        </authorList>
    </citation>
    <scope>NUCLEOTIDE SEQUENCE</scope>
    <source>
        <strain evidence="8">WoOx3</strain>
    </source>
</reference>